<name>A0A4U0U5E1_9PEZI</name>
<keyword evidence="2" id="KW-0812">Transmembrane</keyword>
<feature type="transmembrane region" description="Helical" evidence="2">
    <location>
        <begin position="296"/>
        <end position="313"/>
    </location>
</feature>
<sequence length="320" mass="35463">MVPSERPQRTSPDFTLAPFSVNNNPPLPPFAPKAVLRPPPVHPATPPPTAQKKRRATSTRSMDVMEAAKQAPWIEHGASTRSLLSTIKEKSAQQPSTFAQRVFEAGKPDLLYELTERKRLKMRSDGVLDLTTLERMNQHVLQQKLVEQVKALGERGAWMEIGVQQTLHDYCESLRDMEYMEQCALRGKKNDPFLLSTSRPMDCKLLEDAGLAFGDPKKKLNGETPDRLAYTKRESFAKRGLRRLLMAFLGGLAIVAPFLVMFLVSGQLVRLIATCAFTVAFAACATIGSEFGPDRIALVTAAYAAALVVFVGTNPPSYRY</sequence>
<keyword evidence="2" id="KW-0472">Membrane</keyword>
<keyword evidence="2" id="KW-1133">Transmembrane helix</keyword>
<comment type="caution">
    <text evidence="4">The sequence shown here is derived from an EMBL/GenBank/DDBJ whole genome shotgun (WGS) entry which is preliminary data.</text>
</comment>
<feature type="domain" description="DUF6594" evidence="3">
    <location>
        <begin position="204"/>
        <end position="308"/>
    </location>
</feature>
<dbReference type="Pfam" id="PF20237">
    <property type="entry name" value="DUF6594"/>
    <property type="match status" value="1"/>
</dbReference>
<evidence type="ECO:0000256" key="2">
    <source>
        <dbReference type="SAM" id="Phobius"/>
    </source>
</evidence>
<evidence type="ECO:0000313" key="4">
    <source>
        <dbReference type="EMBL" id="TKA30361.1"/>
    </source>
</evidence>
<protein>
    <recommendedName>
        <fullName evidence="3">DUF6594 domain-containing protein</fullName>
    </recommendedName>
</protein>
<feature type="transmembrane region" description="Helical" evidence="2">
    <location>
        <begin position="271"/>
        <end position="289"/>
    </location>
</feature>
<proteinExistence type="predicted"/>
<feature type="compositionally biased region" description="Pro residues" evidence="1">
    <location>
        <begin position="25"/>
        <end position="49"/>
    </location>
</feature>
<dbReference type="OrthoDB" id="3546297at2759"/>
<keyword evidence="5" id="KW-1185">Reference proteome</keyword>
<feature type="transmembrane region" description="Helical" evidence="2">
    <location>
        <begin position="244"/>
        <end position="265"/>
    </location>
</feature>
<dbReference type="Proteomes" id="UP000308549">
    <property type="component" value="Unassembled WGS sequence"/>
</dbReference>
<dbReference type="EMBL" id="NAJL01000011">
    <property type="protein sequence ID" value="TKA30361.1"/>
    <property type="molecule type" value="Genomic_DNA"/>
</dbReference>
<evidence type="ECO:0000256" key="1">
    <source>
        <dbReference type="SAM" id="MobiDB-lite"/>
    </source>
</evidence>
<evidence type="ECO:0000259" key="3">
    <source>
        <dbReference type="Pfam" id="PF20237"/>
    </source>
</evidence>
<gene>
    <name evidence="4" type="ORF">B0A50_02588</name>
</gene>
<feature type="region of interest" description="Disordered" evidence="1">
    <location>
        <begin position="1"/>
        <end position="60"/>
    </location>
</feature>
<accession>A0A4U0U5E1</accession>
<organism evidence="4 5">
    <name type="scientific">Salinomyces thailandicus</name>
    <dbReference type="NCBI Taxonomy" id="706561"/>
    <lineage>
        <taxon>Eukaryota</taxon>
        <taxon>Fungi</taxon>
        <taxon>Dikarya</taxon>
        <taxon>Ascomycota</taxon>
        <taxon>Pezizomycotina</taxon>
        <taxon>Dothideomycetes</taxon>
        <taxon>Dothideomycetidae</taxon>
        <taxon>Mycosphaerellales</taxon>
        <taxon>Teratosphaeriaceae</taxon>
        <taxon>Salinomyces</taxon>
    </lineage>
</organism>
<dbReference type="InterPro" id="IPR046529">
    <property type="entry name" value="DUF6594"/>
</dbReference>
<dbReference type="AlphaFoldDB" id="A0A4U0U5E1"/>
<evidence type="ECO:0000313" key="5">
    <source>
        <dbReference type="Proteomes" id="UP000308549"/>
    </source>
</evidence>
<reference evidence="4 5" key="1">
    <citation type="submission" date="2017-03" db="EMBL/GenBank/DDBJ databases">
        <title>Genomes of endolithic fungi from Antarctica.</title>
        <authorList>
            <person name="Coleine C."/>
            <person name="Masonjones S."/>
            <person name="Stajich J.E."/>
        </authorList>
    </citation>
    <scope>NUCLEOTIDE SEQUENCE [LARGE SCALE GENOMIC DNA]</scope>
    <source>
        <strain evidence="4 5">CCFEE 6315</strain>
    </source>
</reference>